<dbReference type="InterPro" id="IPR017937">
    <property type="entry name" value="Thioredoxin_CS"/>
</dbReference>
<evidence type="ECO:0000256" key="2">
    <source>
        <dbReference type="ARBA" id="ARBA00022692"/>
    </source>
</evidence>
<dbReference type="PANTHER" id="PTHR46426:SF1">
    <property type="entry name" value="PROTEIN DISULFIDE-ISOMERASE TMX3"/>
    <property type="match status" value="1"/>
</dbReference>
<dbReference type="EMBL" id="OQ368641">
    <property type="protein sequence ID" value="WLF82761.1"/>
    <property type="molecule type" value="mRNA"/>
</dbReference>
<feature type="domain" description="Thioredoxin" evidence="7">
    <location>
        <begin position="4"/>
        <end position="127"/>
    </location>
</feature>
<dbReference type="PRINTS" id="PR00421">
    <property type="entry name" value="THIOREDOXIN"/>
</dbReference>
<dbReference type="PANTHER" id="PTHR46426">
    <property type="entry name" value="PROTEIN DISULFIDE-ISOMERASE TMX3"/>
    <property type="match status" value="1"/>
</dbReference>
<dbReference type="AlphaFoldDB" id="A0AA49K9T3"/>
<organism evidence="8">
    <name type="scientific">Tityus melici</name>
    <dbReference type="NCBI Taxonomy" id="3026321"/>
    <lineage>
        <taxon>Eukaryota</taxon>
        <taxon>Metazoa</taxon>
        <taxon>Ecdysozoa</taxon>
        <taxon>Arthropoda</taxon>
        <taxon>Chelicerata</taxon>
        <taxon>Arachnida</taxon>
        <taxon>Scorpiones</taxon>
        <taxon>Buthida</taxon>
        <taxon>Buthoidea</taxon>
        <taxon>Buthidae</taxon>
        <taxon>Tityus</taxon>
    </lineage>
</organism>
<dbReference type="InterPro" id="IPR052250">
    <property type="entry name" value="PDI_TMX3"/>
</dbReference>
<dbReference type="PROSITE" id="PS00194">
    <property type="entry name" value="THIOREDOXIN_1"/>
    <property type="match status" value="1"/>
</dbReference>
<dbReference type="InterPro" id="IPR036249">
    <property type="entry name" value="Thioredoxin-like_sf"/>
</dbReference>
<dbReference type="GO" id="GO:0005789">
    <property type="term" value="C:endoplasmic reticulum membrane"/>
    <property type="evidence" value="ECO:0007669"/>
    <property type="project" value="UniProtKB-SubCell"/>
</dbReference>
<keyword evidence="8" id="KW-0413">Isomerase</keyword>
<evidence type="ECO:0000256" key="1">
    <source>
        <dbReference type="ARBA" id="ARBA00004389"/>
    </source>
</evidence>
<evidence type="ECO:0000256" key="4">
    <source>
        <dbReference type="ARBA" id="ARBA00023136"/>
    </source>
</evidence>
<feature type="signal peptide" evidence="6">
    <location>
        <begin position="1"/>
        <end position="23"/>
    </location>
</feature>
<keyword evidence="2" id="KW-0812">Transmembrane</keyword>
<dbReference type="PROSITE" id="PS51352">
    <property type="entry name" value="THIOREDOXIN_2"/>
    <property type="match status" value="1"/>
</dbReference>
<proteinExistence type="evidence at transcript level"/>
<dbReference type="InterPro" id="IPR013766">
    <property type="entry name" value="Thioredoxin_domain"/>
</dbReference>
<accession>A0AA49K9T3</accession>
<dbReference type="Pfam" id="PF00085">
    <property type="entry name" value="Thioredoxin"/>
    <property type="match status" value="1"/>
</dbReference>
<dbReference type="Gene3D" id="3.40.30.10">
    <property type="entry name" value="Glutaredoxin"/>
    <property type="match status" value="1"/>
</dbReference>
<evidence type="ECO:0000313" key="8">
    <source>
        <dbReference type="EMBL" id="WLF82761.1"/>
    </source>
</evidence>
<evidence type="ECO:0000259" key="7">
    <source>
        <dbReference type="PROSITE" id="PS51352"/>
    </source>
</evidence>
<feature type="chain" id="PRO_5041465007" evidence="6">
    <location>
        <begin position="24"/>
        <end position="433"/>
    </location>
</feature>
<evidence type="ECO:0000256" key="5">
    <source>
        <dbReference type="ARBA" id="ARBA00045246"/>
    </source>
</evidence>
<evidence type="ECO:0000256" key="3">
    <source>
        <dbReference type="ARBA" id="ARBA00022989"/>
    </source>
</evidence>
<evidence type="ECO:0000256" key="6">
    <source>
        <dbReference type="SAM" id="SignalP"/>
    </source>
</evidence>
<dbReference type="GO" id="GO:0016853">
    <property type="term" value="F:isomerase activity"/>
    <property type="evidence" value="ECO:0007669"/>
    <property type="project" value="UniProtKB-KW"/>
</dbReference>
<comment type="subcellular location">
    <subcellularLocation>
        <location evidence="1">Endoplasmic reticulum membrane</location>
        <topology evidence="1">Single-pass membrane protein</topology>
    </subcellularLocation>
</comment>
<sequence length="433" mass="49863">MNTIALQTKLFILGLYCVVFVQGNRVSELSDRFLELRNEGVWLVMFYAPWCGHCKNLEPIWNQVAQSLVDLEIRVGRVDCTRFTNVATEFGVHGFPTILFIKGHKTVEYKGDRVREDIVEFAWRMDGPPVRHFPSCDEFHNSRNNKKVFFLYVDGNNLEQNVALKDEYTRIAEEFQPLIYFYTAPTFCLSRINGFKIPTSASVYVFKDKTSFRFDEEEASLKNISLRDWVNWERFPAFLKITHGNFYQLLKSGKNIAIAVLEENLIGGLSMKMREFKEVVEAIATNNRARYHENIIFGWLGQPDLANSVAMMSLSVPNFIIINSVTYQYYMPPVIEDEKVPSPQTMITLLDQVVNKSAPAYGGDTMFYRLYRAYFEAKTSLMSMWKGNPLLTTLLLGLPLGLLSIICYTSCCSDILEAEDEEPQYAQSHEKKE</sequence>
<keyword evidence="4" id="KW-0472">Membrane</keyword>
<name>A0AA49K9T3_9SCOR</name>
<protein>
    <submittedName>
        <fullName evidence="8">Disulfide isomerase</fullName>
    </submittedName>
</protein>
<dbReference type="SUPFAM" id="SSF52833">
    <property type="entry name" value="Thioredoxin-like"/>
    <property type="match status" value="1"/>
</dbReference>
<reference evidence="8" key="1">
    <citation type="submission" date="2023-01" db="EMBL/GenBank/DDBJ databases">
        <title>Tityus melici venom characterization: a new scorpion of medical importance.</title>
        <authorList>
            <person name="Kalapothakis Y."/>
            <person name="Miranda K."/>
            <person name="Aragao M."/>
            <person name="Larangote D."/>
            <person name="Braga-Pereira G."/>
            <person name="Noetzold M."/>
            <person name="Molina D."/>
            <person name="Langer R."/>
            <person name="Conceicao I.M."/>
            <person name="Guerra-Duarte C."/>
            <person name="Kalapothakis E."/>
            <person name="Chavez-Olortegui C."/>
            <person name="Borges A."/>
        </authorList>
    </citation>
    <scope>NUCLEOTIDE SEQUENCE</scope>
    <source>
        <strain evidence="8">TMX3</strain>
    </source>
</reference>
<keyword evidence="6" id="KW-0732">Signal</keyword>
<keyword evidence="3" id="KW-1133">Transmembrane helix</keyword>
<comment type="function">
    <text evidence="5">Probable disulfide isomerase, which participates in the folding of proteins containing disulfide bonds. May act as a dithiol oxidase. Acts as a regulator of endoplasmic reticulum-mitochondria contact sites via its ability to regulate redox signals.</text>
</comment>